<organism evidence="1 2">
    <name type="scientific">Aspergillus keveii</name>
    <dbReference type="NCBI Taxonomy" id="714993"/>
    <lineage>
        <taxon>Eukaryota</taxon>
        <taxon>Fungi</taxon>
        <taxon>Dikarya</taxon>
        <taxon>Ascomycota</taxon>
        <taxon>Pezizomycotina</taxon>
        <taxon>Eurotiomycetes</taxon>
        <taxon>Eurotiomycetidae</taxon>
        <taxon>Eurotiales</taxon>
        <taxon>Aspergillaceae</taxon>
        <taxon>Aspergillus</taxon>
        <taxon>Aspergillus subgen. Nidulantes</taxon>
    </lineage>
</organism>
<evidence type="ECO:0000313" key="1">
    <source>
        <dbReference type="EMBL" id="KAL2793497.1"/>
    </source>
</evidence>
<name>A0ABR4G3D6_9EURO</name>
<dbReference type="Proteomes" id="UP001610563">
    <property type="component" value="Unassembled WGS sequence"/>
</dbReference>
<comment type="caution">
    <text evidence="1">The sequence shown here is derived from an EMBL/GenBank/DDBJ whole genome shotgun (WGS) entry which is preliminary data.</text>
</comment>
<reference evidence="1 2" key="1">
    <citation type="submission" date="2024-07" db="EMBL/GenBank/DDBJ databases">
        <title>Section-level genome sequencing and comparative genomics of Aspergillus sections Usti and Cavernicolus.</title>
        <authorList>
            <consortium name="Lawrence Berkeley National Laboratory"/>
            <person name="Nybo J.L."/>
            <person name="Vesth T.C."/>
            <person name="Theobald S."/>
            <person name="Frisvad J.C."/>
            <person name="Larsen T.O."/>
            <person name="Kjaerboelling I."/>
            <person name="Rothschild-Mancinelli K."/>
            <person name="Lyhne E.K."/>
            <person name="Kogle M.E."/>
            <person name="Barry K."/>
            <person name="Clum A."/>
            <person name="Na H."/>
            <person name="Ledsgaard L."/>
            <person name="Lin J."/>
            <person name="Lipzen A."/>
            <person name="Kuo A."/>
            <person name="Riley R."/>
            <person name="Mondo S."/>
            <person name="Labutti K."/>
            <person name="Haridas S."/>
            <person name="Pangalinan J."/>
            <person name="Salamov A.A."/>
            <person name="Simmons B.A."/>
            <person name="Magnuson J.K."/>
            <person name="Chen J."/>
            <person name="Drula E."/>
            <person name="Henrissat B."/>
            <person name="Wiebenga A."/>
            <person name="Lubbers R.J."/>
            <person name="Gomes A.C."/>
            <person name="Makela M.R."/>
            <person name="Stajich J."/>
            <person name="Grigoriev I.V."/>
            <person name="Mortensen U.H."/>
            <person name="De Vries R.P."/>
            <person name="Baker S.E."/>
            <person name="Andersen M.R."/>
        </authorList>
    </citation>
    <scope>NUCLEOTIDE SEQUENCE [LARGE SCALE GENOMIC DNA]</scope>
    <source>
        <strain evidence="1 2">CBS 209.92</strain>
    </source>
</reference>
<dbReference type="EMBL" id="JBFTWV010000057">
    <property type="protein sequence ID" value="KAL2793497.1"/>
    <property type="molecule type" value="Genomic_DNA"/>
</dbReference>
<gene>
    <name evidence="1" type="ORF">BJX66DRAFT_338814</name>
</gene>
<proteinExistence type="predicted"/>
<accession>A0ABR4G3D6</accession>
<protein>
    <submittedName>
        <fullName evidence="1">Uncharacterized protein</fullName>
    </submittedName>
</protein>
<sequence>MPSTCERCGATSLPLRKKCPTCKGSKRVYTISVQDSTHSRTTYVNLGETRFGDILRQFGTAVGRSYCELYDENNRRLDLNAVVTEAWLDAHNGHLHVLSQDDQINGCISSLAREIREGRLL</sequence>
<evidence type="ECO:0000313" key="2">
    <source>
        <dbReference type="Proteomes" id="UP001610563"/>
    </source>
</evidence>
<keyword evidence="2" id="KW-1185">Reference proteome</keyword>